<comment type="caution">
    <text evidence="1">The sequence shown here is derived from an EMBL/GenBank/DDBJ whole genome shotgun (WGS) entry which is preliminary data.</text>
</comment>
<name>A0ABS8S8P7_DATST</name>
<gene>
    <name evidence="1" type="ORF">HAX54_027426</name>
</gene>
<accession>A0ABS8S8P7</accession>
<dbReference type="Proteomes" id="UP000823775">
    <property type="component" value="Unassembled WGS sequence"/>
</dbReference>
<reference evidence="1 2" key="1">
    <citation type="journal article" date="2021" name="BMC Genomics">
        <title>Datura genome reveals duplications of psychoactive alkaloid biosynthetic genes and high mutation rate following tissue culture.</title>
        <authorList>
            <person name="Rajewski A."/>
            <person name="Carter-House D."/>
            <person name="Stajich J."/>
            <person name="Litt A."/>
        </authorList>
    </citation>
    <scope>NUCLEOTIDE SEQUENCE [LARGE SCALE GENOMIC DNA]</scope>
    <source>
        <strain evidence="1">AR-01</strain>
    </source>
</reference>
<proteinExistence type="predicted"/>
<evidence type="ECO:0000313" key="2">
    <source>
        <dbReference type="Proteomes" id="UP000823775"/>
    </source>
</evidence>
<dbReference type="InterPro" id="IPR039780">
    <property type="entry name" value="Mot2"/>
</dbReference>
<dbReference type="EMBL" id="JACEIK010000333">
    <property type="protein sequence ID" value="MCD7455214.1"/>
    <property type="molecule type" value="Genomic_DNA"/>
</dbReference>
<sequence length="153" mass="17242">MDPAILAIGKGRAQNELNISNLDMSPSFLPQLSAFENEAGLQLLMERSPSLHQNQRFVDVRDNFSPFNDYRISSRIVDQTMANNLLTFSQLSLPQSRNSVMSNGHGDGWNCVQSGNDLDVAELLRNERLGFNKFFTGYEDSGDLHIIDNLEYN</sequence>
<evidence type="ECO:0000313" key="1">
    <source>
        <dbReference type="EMBL" id="MCD7455214.1"/>
    </source>
</evidence>
<keyword evidence="2" id="KW-1185">Reference proteome</keyword>
<protein>
    <submittedName>
        <fullName evidence="1">Uncharacterized protein</fullName>
    </submittedName>
</protein>
<dbReference type="PANTHER" id="PTHR12603:SF36">
    <property type="entry name" value="RNA BINDING (RRM_RBD_RNP MOTIFS) FAMILY PROTEIN"/>
    <property type="match status" value="1"/>
</dbReference>
<dbReference type="PANTHER" id="PTHR12603">
    <property type="entry name" value="CCR4-NOT TRANSCRIPTION COMPLEX RELATED"/>
    <property type="match status" value="1"/>
</dbReference>
<organism evidence="1 2">
    <name type="scientific">Datura stramonium</name>
    <name type="common">Jimsonweed</name>
    <name type="synonym">Common thornapple</name>
    <dbReference type="NCBI Taxonomy" id="4076"/>
    <lineage>
        <taxon>Eukaryota</taxon>
        <taxon>Viridiplantae</taxon>
        <taxon>Streptophyta</taxon>
        <taxon>Embryophyta</taxon>
        <taxon>Tracheophyta</taxon>
        <taxon>Spermatophyta</taxon>
        <taxon>Magnoliopsida</taxon>
        <taxon>eudicotyledons</taxon>
        <taxon>Gunneridae</taxon>
        <taxon>Pentapetalae</taxon>
        <taxon>asterids</taxon>
        <taxon>lamiids</taxon>
        <taxon>Solanales</taxon>
        <taxon>Solanaceae</taxon>
        <taxon>Solanoideae</taxon>
        <taxon>Datureae</taxon>
        <taxon>Datura</taxon>
    </lineage>
</organism>